<dbReference type="GO" id="GO:0043565">
    <property type="term" value="F:sequence-specific DNA binding"/>
    <property type="evidence" value="ECO:0007669"/>
    <property type="project" value="InterPro"/>
</dbReference>
<accession>A0A395JSW7</accession>
<evidence type="ECO:0000313" key="1">
    <source>
        <dbReference type="EMBL" id="RBP53432.1"/>
    </source>
</evidence>
<comment type="caution">
    <text evidence="1">The sequence shown here is derived from an EMBL/GenBank/DDBJ whole genome shotgun (WGS) entry which is preliminary data.</text>
</comment>
<keyword evidence="2" id="KW-1185">Reference proteome</keyword>
<protein>
    <submittedName>
        <fullName evidence="1">Homeodomain-like domain-containing protein</fullName>
    </submittedName>
</protein>
<dbReference type="Pfam" id="PF13384">
    <property type="entry name" value="HTH_23"/>
    <property type="match status" value="1"/>
</dbReference>
<proteinExistence type="predicted"/>
<dbReference type="AlphaFoldDB" id="A0A395JSW7"/>
<name>A0A395JSW7_9GAMM</name>
<dbReference type="InterPro" id="IPR010921">
    <property type="entry name" value="Trp_repressor/repl_initiator"/>
</dbReference>
<gene>
    <name evidence="1" type="ORF">DFR28_101818</name>
</gene>
<dbReference type="InterPro" id="IPR036515">
    <property type="entry name" value="Transposase_17_sf"/>
</dbReference>
<dbReference type="EMBL" id="QNRT01000001">
    <property type="protein sequence ID" value="RBP53432.1"/>
    <property type="molecule type" value="Genomic_DNA"/>
</dbReference>
<keyword evidence="1" id="KW-0371">Homeobox</keyword>
<feature type="non-terminal residue" evidence="1">
    <location>
        <position position="1"/>
    </location>
</feature>
<dbReference type="GO" id="GO:0004803">
    <property type="term" value="F:transposase activity"/>
    <property type="evidence" value="ECO:0007669"/>
    <property type="project" value="InterPro"/>
</dbReference>
<dbReference type="Gene3D" id="3.30.70.1290">
    <property type="entry name" value="Transposase IS200-like"/>
    <property type="match status" value="1"/>
</dbReference>
<keyword evidence="1" id="KW-0238">DNA-binding</keyword>
<dbReference type="PANTHER" id="PTHR34322">
    <property type="entry name" value="TRANSPOSASE, Y1_TNP DOMAIN-CONTAINING"/>
    <property type="match status" value="1"/>
</dbReference>
<dbReference type="PANTHER" id="PTHR34322:SF2">
    <property type="entry name" value="TRANSPOSASE IS200-LIKE DOMAIN-CONTAINING PROTEIN"/>
    <property type="match status" value="1"/>
</dbReference>
<sequence length="274" mass="31209">IETPDANLSRGMRQLNGVYTQSYNYRHHRVGHVFQGRYKAIHVEKESYLLELSRYIVLNPVRAHMVSSAQEWRWSSYRATVGLIGSDNWLNSEWLLAGFGATKRQAINRYKRFVAEGKAQPSPWCGLKNQVYLGGEEFISRLDALIDGDKDLSEIPSSQRRGVPKTLSQYETLAGNRADAMVLAYKSGGYTLKEIGSYFGVHYSTVSRVIRRAKCKTRPHRPCLDWSLQELYTMLLRAATDVRTFTTMMWIGGSFSIFSEKCVLAITGFAMRIV</sequence>
<dbReference type="InParanoid" id="A0A395JSW7"/>
<dbReference type="SUPFAM" id="SSF143422">
    <property type="entry name" value="Transposase IS200-like"/>
    <property type="match status" value="1"/>
</dbReference>
<organism evidence="1 2">
    <name type="scientific">Arenicella xantha</name>
    <dbReference type="NCBI Taxonomy" id="644221"/>
    <lineage>
        <taxon>Bacteria</taxon>
        <taxon>Pseudomonadati</taxon>
        <taxon>Pseudomonadota</taxon>
        <taxon>Gammaproteobacteria</taxon>
        <taxon>Arenicellales</taxon>
        <taxon>Arenicellaceae</taxon>
        <taxon>Arenicella</taxon>
    </lineage>
</organism>
<dbReference type="GO" id="GO:0006313">
    <property type="term" value="P:DNA transposition"/>
    <property type="evidence" value="ECO:0007669"/>
    <property type="project" value="InterPro"/>
</dbReference>
<evidence type="ECO:0000313" key="2">
    <source>
        <dbReference type="Proteomes" id="UP000253083"/>
    </source>
</evidence>
<dbReference type="Proteomes" id="UP000253083">
    <property type="component" value="Unassembled WGS sequence"/>
</dbReference>
<dbReference type="Gene3D" id="1.10.10.60">
    <property type="entry name" value="Homeodomain-like"/>
    <property type="match status" value="1"/>
</dbReference>
<dbReference type="SUPFAM" id="SSF48295">
    <property type="entry name" value="TrpR-like"/>
    <property type="match status" value="1"/>
</dbReference>
<reference evidence="1 2" key="1">
    <citation type="submission" date="2018-06" db="EMBL/GenBank/DDBJ databases">
        <title>Genomic Encyclopedia of Type Strains, Phase IV (KMG-IV): sequencing the most valuable type-strain genomes for metagenomic binning, comparative biology and taxonomic classification.</title>
        <authorList>
            <person name="Goeker M."/>
        </authorList>
    </citation>
    <scope>NUCLEOTIDE SEQUENCE [LARGE SCALE GENOMIC DNA]</scope>
    <source>
        <strain evidence="1 2">DSM 24032</strain>
    </source>
</reference>